<evidence type="ECO:0000313" key="1">
    <source>
        <dbReference type="EMBL" id="GBP12941.1"/>
    </source>
</evidence>
<evidence type="ECO:0000313" key="2">
    <source>
        <dbReference type="Proteomes" id="UP000299102"/>
    </source>
</evidence>
<protein>
    <submittedName>
        <fullName evidence="1">Uncharacterized protein</fullName>
    </submittedName>
</protein>
<proteinExistence type="predicted"/>
<dbReference type="EMBL" id="BGZK01000054">
    <property type="protein sequence ID" value="GBP12941.1"/>
    <property type="molecule type" value="Genomic_DNA"/>
</dbReference>
<gene>
    <name evidence="1" type="ORF">EVAR_79287_1</name>
</gene>
<organism evidence="1 2">
    <name type="scientific">Eumeta variegata</name>
    <name type="common">Bagworm moth</name>
    <name type="synonym">Eumeta japonica</name>
    <dbReference type="NCBI Taxonomy" id="151549"/>
    <lineage>
        <taxon>Eukaryota</taxon>
        <taxon>Metazoa</taxon>
        <taxon>Ecdysozoa</taxon>
        <taxon>Arthropoda</taxon>
        <taxon>Hexapoda</taxon>
        <taxon>Insecta</taxon>
        <taxon>Pterygota</taxon>
        <taxon>Neoptera</taxon>
        <taxon>Endopterygota</taxon>
        <taxon>Lepidoptera</taxon>
        <taxon>Glossata</taxon>
        <taxon>Ditrysia</taxon>
        <taxon>Tineoidea</taxon>
        <taxon>Psychidae</taxon>
        <taxon>Oiketicinae</taxon>
        <taxon>Eumeta</taxon>
    </lineage>
</organism>
<sequence length="273" mass="30177">MRNNICGAFERQSHTIASRPVMDFELTRRPPPLATLDPSARYRAPRTATAPRHPVRKLGWVADDVIRECIITTFAYRSPLNLHDVTSLVVCHRRWVAIINSSVRINSLLTGPKSSSVTDNEVRMRELVGYMRGKPVAEESASVASPILRIDQGGGRKDIALEAGREKKLTVNSHFLNYFQAFGSDDATLLLLVLRLARLSRVKYRKKCDLDITCLISEFEDIAPTLAATIENNTSKVTQHATAIPGLLAGPATTSILQRVRLGGECGDPSRFS</sequence>
<comment type="caution">
    <text evidence="1">The sequence shown here is derived from an EMBL/GenBank/DDBJ whole genome shotgun (WGS) entry which is preliminary data.</text>
</comment>
<reference evidence="1 2" key="1">
    <citation type="journal article" date="2019" name="Commun. Biol.">
        <title>The bagworm genome reveals a unique fibroin gene that provides high tensile strength.</title>
        <authorList>
            <person name="Kono N."/>
            <person name="Nakamura H."/>
            <person name="Ohtoshi R."/>
            <person name="Tomita M."/>
            <person name="Numata K."/>
            <person name="Arakawa K."/>
        </authorList>
    </citation>
    <scope>NUCLEOTIDE SEQUENCE [LARGE SCALE GENOMIC DNA]</scope>
</reference>
<name>A0A4C1TI19_EUMVA</name>
<dbReference type="Proteomes" id="UP000299102">
    <property type="component" value="Unassembled WGS sequence"/>
</dbReference>
<keyword evidence="2" id="KW-1185">Reference proteome</keyword>
<accession>A0A4C1TI19</accession>
<dbReference type="AlphaFoldDB" id="A0A4C1TI19"/>